<protein>
    <submittedName>
        <fullName evidence="1">Uncharacterized protein</fullName>
    </submittedName>
</protein>
<proteinExistence type="predicted"/>
<keyword evidence="2" id="KW-1185">Reference proteome</keyword>
<gene>
    <name evidence="1" type="ORF">AAV99_08145</name>
</gene>
<evidence type="ECO:0000313" key="2">
    <source>
        <dbReference type="Proteomes" id="UP000053455"/>
    </source>
</evidence>
<dbReference type="Proteomes" id="UP000053455">
    <property type="component" value="Unassembled WGS sequence"/>
</dbReference>
<sequence length="69" mass="7637">MFSTDGSIEMIACLDRQSRNSDEPLARRTTAIFVTTSVERLDFCRSEGNLAPSRLGHLIGTRHFGPAIL</sequence>
<dbReference type="PATRIC" id="fig|874156.12.peg.1676"/>
<dbReference type="AlphaFoldDB" id="A0A0H0XMV3"/>
<comment type="caution">
    <text evidence="1">The sequence shown here is derived from an EMBL/GenBank/DDBJ whole genome shotgun (WGS) entry which is preliminary data.</text>
</comment>
<name>A0A0H0XMV3_9SPHN</name>
<organism evidence="1 2">
    <name type="scientific">Aurantiacibacter marinus</name>
    <dbReference type="NCBI Taxonomy" id="874156"/>
    <lineage>
        <taxon>Bacteria</taxon>
        <taxon>Pseudomonadati</taxon>
        <taxon>Pseudomonadota</taxon>
        <taxon>Alphaproteobacteria</taxon>
        <taxon>Sphingomonadales</taxon>
        <taxon>Erythrobacteraceae</taxon>
        <taxon>Aurantiacibacter</taxon>
    </lineage>
</organism>
<dbReference type="EMBL" id="LBHU01000002">
    <property type="protein sequence ID" value="KLI63694.1"/>
    <property type="molecule type" value="Genomic_DNA"/>
</dbReference>
<reference evidence="1 2" key="1">
    <citation type="submission" date="2015-04" db="EMBL/GenBank/DDBJ databases">
        <title>The draft genome sequence of Erythrobacter marinus HWDM-33.</title>
        <authorList>
            <person name="Zhuang L."/>
            <person name="Liu Y."/>
            <person name="Shao Z."/>
        </authorList>
    </citation>
    <scope>NUCLEOTIDE SEQUENCE [LARGE SCALE GENOMIC DNA]</scope>
    <source>
        <strain evidence="1 2">HWDM-33</strain>
    </source>
</reference>
<evidence type="ECO:0000313" key="1">
    <source>
        <dbReference type="EMBL" id="KLI63694.1"/>
    </source>
</evidence>
<accession>A0A0H0XMV3</accession>